<gene>
    <name evidence="1" type="ORF">MNBD_ALPHA04-469</name>
</gene>
<name>A0A3B0RB00_9ZZZZ</name>
<feature type="non-terminal residue" evidence="1">
    <location>
        <position position="1"/>
    </location>
</feature>
<sequence length="22" mass="2661">FFLPDQDVRLYSGEEVRIMMQS</sequence>
<evidence type="ECO:0000313" key="1">
    <source>
        <dbReference type="EMBL" id="VAV90474.1"/>
    </source>
</evidence>
<protein>
    <submittedName>
        <fullName evidence="1">Uncharacterized protein</fullName>
    </submittedName>
</protein>
<dbReference type="AlphaFoldDB" id="A0A3B0RB00"/>
<dbReference type="EMBL" id="UOEF01000102">
    <property type="protein sequence ID" value="VAV90474.1"/>
    <property type="molecule type" value="Genomic_DNA"/>
</dbReference>
<organism evidence="1">
    <name type="scientific">hydrothermal vent metagenome</name>
    <dbReference type="NCBI Taxonomy" id="652676"/>
    <lineage>
        <taxon>unclassified sequences</taxon>
        <taxon>metagenomes</taxon>
        <taxon>ecological metagenomes</taxon>
    </lineage>
</organism>
<reference evidence="1" key="1">
    <citation type="submission" date="2018-06" db="EMBL/GenBank/DDBJ databases">
        <authorList>
            <person name="Zhirakovskaya E."/>
        </authorList>
    </citation>
    <scope>NUCLEOTIDE SEQUENCE</scope>
</reference>
<accession>A0A3B0RB00</accession>
<proteinExistence type="predicted"/>